<dbReference type="EMBL" id="LR721783">
    <property type="protein sequence ID" value="VVW40160.1"/>
    <property type="molecule type" value="Genomic_DNA"/>
</dbReference>
<dbReference type="InterPro" id="IPR001461">
    <property type="entry name" value="Aspartic_peptidase_A1"/>
</dbReference>
<organism evidence="1">
    <name type="scientific">Nymphaea colorata</name>
    <name type="common">pocket water lily</name>
    <dbReference type="NCBI Taxonomy" id="210225"/>
    <lineage>
        <taxon>Eukaryota</taxon>
        <taxon>Viridiplantae</taxon>
        <taxon>Streptophyta</taxon>
        <taxon>Embryophyta</taxon>
        <taxon>Tracheophyta</taxon>
        <taxon>Spermatophyta</taxon>
        <taxon>Magnoliopsida</taxon>
        <taxon>Nymphaeales</taxon>
        <taxon>Nymphaeaceae</taxon>
        <taxon>Nymphaea</taxon>
    </lineage>
</organism>
<reference evidence="1" key="1">
    <citation type="submission" date="2019-09" db="EMBL/GenBank/DDBJ databases">
        <authorList>
            <person name="Zhang L."/>
        </authorList>
    </citation>
    <scope>NUCLEOTIDE SEQUENCE</scope>
</reference>
<dbReference type="GO" id="GO:0006508">
    <property type="term" value="P:proteolysis"/>
    <property type="evidence" value="ECO:0007669"/>
    <property type="project" value="InterPro"/>
</dbReference>
<accession>A0A5K1DHB6</accession>
<dbReference type="Gene3D" id="2.40.70.10">
    <property type="entry name" value="Acid Proteases"/>
    <property type="match status" value="1"/>
</dbReference>
<proteinExistence type="predicted"/>
<dbReference type="InterPro" id="IPR021109">
    <property type="entry name" value="Peptidase_aspartic_dom_sf"/>
</dbReference>
<evidence type="ECO:0000313" key="1">
    <source>
        <dbReference type="EMBL" id="VVW40160.1"/>
    </source>
</evidence>
<dbReference type="PANTHER" id="PTHR13683">
    <property type="entry name" value="ASPARTYL PROTEASES"/>
    <property type="match status" value="1"/>
</dbReference>
<dbReference type="AlphaFoldDB" id="A0A5K1DHB6"/>
<dbReference type="GO" id="GO:0004190">
    <property type="term" value="F:aspartic-type endopeptidase activity"/>
    <property type="evidence" value="ECO:0007669"/>
    <property type="project" value="InterPro"/>
</dbReference>
<dbReference type="PANTHER" id="PTHR13683:SF679">
    <property type="entry name" value="ASPARTYL PROTEASE FAMILY PROTEIN 2"/>
    <property type="match status" value="1"/>
</dbReference>
<gene>
    <name evidence="1" type="ORF">NYM_LOCUS19981</name>
</gene>
<sequence>MTLRVAQIFSRHFSHCLSERQSGSTASLTLIIGDAALLAPGHCSDFAPMVVNPKLGTFYYVQLVRISVGGRCWSRGANITALEFQVSANGNRGVIVNSNTSVTRLLQPMYITKRDAFQAGTTRLLDSLSSTRATT</sequence>
<dbReference type="SUPFAM" id="SSF50630">
    <property type="entry name" value="Acid proteases"/>
    <property type="match status" value="1"/>
</dbReference>
<name>A0A5K1DHB6_9MAGN</name>
<dbReference type="Gramene" id="NC5G0183060.1">
    <property type="protein sequence ID" value="NC5G0183060.1:cds"/>
    <property type="gene ID" value="NC5G0183060"/>
</dbReference>
<protein>
    <submittedName>
        <fullName evidence="1">Uncharacterized protein</fullName>
    </submittedName>
</protein>